<sequence>MFFDSLDKLPGLLPCKYRGLSLFVADTSTEPGRRVLEYLFPGVDAAAYDDFGVLPSVVTIEGLVVADDYLLRAAAFQGAFERPGPGLLIHPWLGPMQVILEEPAQITFSSREMRVVRISATFKRMTAGASGSFGSLPLGVSSAIAAIVSSAAALAGVIGTRVISSSRTAAVTRSSRVTTNAVAAMTPVAGSARAVPQITAALKSSAPGTPTAFTSWVAGAATIIETISEPSAVAPAAGIEPQATPLPQSMMSIGLDLATRLTAASIVAPSDIDRSLLLSAAARFVASACAQSSYAEYASRREALAFRDRITSTLEDMIEKLEAIGSTLFQAQNSALVRSARDLIVAVVIDINEVMGRLPDVLTVRPERSLDAWALALHVAGDNPALMESVYRDIVSRNNPRHPAAIDPGAVEFLDIR</sequence>
<evidence type="ECO:0000313" key="2">
    <source>
        <dbReference type="EMBL" id="MDR6102799.1"/>
    </source>
</evidence>
<comment type="caution">
    <text evidence="2">The sequence shown here is derived from an EMBL/GenBank/DDBJ whole genome shotgun (WGS) entry which is preliminary data.</text>
</comment>
<evidence type="ECO:0000313" key="3">
    <source>
        <dbReference type="Proteomes" id="UP001255601"/>
    </source>
</evidence>
<accession>A0AAJ2BHC1</accession>
<reference evidence="2" key="1">
    <citation type="submission" date="2023-08" db="EMBL/GenBank/DDBJ databases">
        <title>Functional and genomic diversity of the sorghum phyllosphere microbiome.</title>
        <authorList>
            <person name="Shade A."/>
        </authorList>
    </citation>
    <scope>NUCLEOTIDE SEQUENCE</scope>
    <source>
        <strain evidence="2">SORGH_AS_0974</strain>
    </source>
</reference>
<dbReference type="EMBL" id="JAVIZC010000003">
    <property type="protein sequence ID" value="MDR6102799.1"/>
    <property type="molecule type" value="Genomic_DNA"/>
</dbReference>
<dbReference type="InterPro" id="IPR009826">
    <property type="entry name" value="DNA_circ_N"/>
</dbReference>
<feature type="domain" description="DNA circulation N-terminal" evidence="1">
    <location>
        <begin position="13"/>
        <end position="98"/>
    </location>
</feature>
<dbReference type="RefSeq" id="WP_309771384.1">
    <property type="nucleotide sequence ID" value="NZ_JAVIZC010000003.1"/>
</dbReference>
<organism evidence="2 3">
    <name type="scientific">Agrobacterium larrymoorei</name>
    <dbReference type="NCBI Taxonomy" id="160699"/>
    <lineage>
        <taxon>Bacteria</taxon>
        <taxon>Pseudomonadati</taxon>
        <taxon>Pseudomonadota</taxon>
        <taxon>Alphaproteobacteria</taxon>
        <taxon>Hyphomicrobiales</taxon>
        <taxon>Rhizobiaceae</taxon>
        <taxon>Rhizobium/Agrobacterium group</taxon>
        <taxon>Agrobacterium</taxon>
    </lineage>
</organism>
<name>A0AAJ2BHC1_9HYPH</name>
<dbReference type="Pfam" id="PF07157">
    <property type="entry name" value="DNA_circ_N"/>
    <property type="match status" value="1"/>
</dbReference>
<dbReference type="Proteomes" id="UP001255601">
    <property type="component" value="Unassembled WGS sequence"/>
</dbReference>
<dbReference type="AlphaFoldDB" id="A0AAJ2BHC1"/>
<evidence type="ECO:0000259" key="1">
    <source>
        <dbReference type="Pfam" id="PF07157"/>
    </source>
</evidence>
<proteinExistence type="predicted"/>
<gene>
    <name evidence="2" type="ORF">QE369_002996</name>
</gene>
<protein>
    <submittedName>
        <fullName evidence="2">Prophage DNA circulation protein</fullName>
    </submittedName>
</protein>